<dbReference type="RefSeq" id="WP_095717766.1">
    <property type="nucleotide sequence ID" value="NZ_NTGA01000012.1"/>
</dbReference>
<sequence>MTTYGFHASHEQISPGRLLRDVQQAERAGFRIAMCSDHFSPWSTRQGHSGFAWSWLGAALATTDMTFGTVCAPGQRYHPAVVAQSSATLAEMFPDRFWVALGSGQNMNEHITGDKWPDKATRQARLEESVDVIRRLHRGEEVTHHGLVDVEKARVYSLPETPPRIMGPALTPETAARAANWADGLITINDDPESVRQIIQSYRTAGGRGPLALQVHVAIEDTMSRAREVARDQWQNHAVDPPVAYDLPTPEEFDLVARYIPDEKIEETVIVTDSVDHLVARLREFEDLGFDEIYLHHVSQDQLGFLELAEQELLPALARG</sequence>
<dbReference type="NCBIfam" id="TIGR03557">
    <property type="entry name" value="F420_G6P_family"/>
    <property type="match status" value="1"/>
</dbReference>
<reference evidence="4" key="1">
    <citation type="submission" date="2017-09" db="EMBL/GenBank/DDBJ databases">
        <authorList>
            <person name="Zhang Y."/>
            <person name="Huang X."/>
            <person name="Liu J."/>
            <person name="Lu L."/>
            <person name="Peng K."/>
        </authorList>
    </citation>
    <scope>NUCLEOTIDE SEQUENCE [LARGE SCALE GENOMIC DNA]</scope>
    <source>
        <strain evidence="4">S-XJ-1</strain>
    </source>
</reference>
<dbReference type="PANTHER" id="PTHR43244:SF1">
    <property type="entry name" value="5,10-METHYLENETETRAHYDROMETHANOPTERIN REDUCTASE"/>
    <property type="match status" value="1"/>
</dbReference>
<evidence type="ECO:0000313" key="4">
    <source>
        <dbReference type="Proteomes" id="UP000218810"/>
    </source>
</evidence>
<evidence type="ECO:0000313" key="3">
    <source>
        <dbReference type="EMBL" id="PAY23875.1"/>
    </source>
</evidence>
<dbReference type="OrthoDB" id="180193at2"/>
<dbReference type="EMBL" id="NTGA01000012">
    <property type="protein sequence ID" value="PAY23875.1"/>
    <property type="molecule type" value="Genomic_DNA"/>
</dbReference>
<dbReference type="Proteomes" id="UP000218810">
    <property type="component" value="Unassembled WGS sequence"/>
</dbReference>
<gene>
    <name evidence="3" type="ORF">CEY15_06435</name>
</gene>
<keyword evidence="1" id="KW-0560">Oxidoreductase</keyword>
<dbReference type="Pfam" id="PF00296">
    <property type="entry name" value="Bac_luciferase"/>
    <property type="match status" value="1"/>
</dbReference>
<feature type="domain" description="Luciferase-like" evidence="2">
    <location>
        <begin position="9"/>
        <end position="292"/>
    </location>
</feature>
<evidence type="ECO:0000256" key="1">
    <source>
        <dbReference type="ARBA" id="ARBA00023002"/>
    </source>
</evidence>
<dbReference type="PANTHER" id="PTHR43244">
    <property type="match status" value="1"/>
</dbReference>
<dbReference type="AlphaFoldDB" id="A0A2A2WRU3"/>
<evidence type="ECO:0000259" key="2">
    <source>
        <dbReference type="Pfam" id="PF00296"/>
    </source>
</evidence>
<organism evidence="3 4">
    <name type="scientific">Dietzia natronolimnaea</name>
    <dbReference type="NCBI Taxonomy" id="161920"/>
    <lineage>
        <taxon>Bacteria</taxon>
        <taxon>Bacillati</taxon>
        <taxon>Actinomycetota</taxon>
        <taxon>Actinomycetes</taxon>
        <taxon>Mycobacteriales</taxon>
        <taxon>Dietziaceae</taxon>
        <taxon>Dietzia</taxon>
    </lineage>
</organism>
<accession>A0A2A2WRU3</accession>
<dbReference type="InterPro" id="IPR023907">
    <property type="entry name" value="Non-F420_Flavin_OxRdtase"/>
</dbReference>
<dbReference type="NCBIfam" id="TIGR03885">
    <property type="entry name" value="flavin_revert"/>
    <property type="match status" value="1"/>
</dbReference>
<dbReference type="InterPro" id="IPR036661">
    <property type="entry name" value="Luciferase-like_sf"/>
</dbReference>
<dbReference type="SUPFAM" id="SSF51679">
    <property type="entry name" value="Bacterial luciferase-like"/>
    <property type="match status" value="1"/>
</dbReference>
<comment type="caution">
    <text evidence="3">The sequence shown here is derived from an EMBL/GenBank/DDBJ whole genome shotgun (WGS) entry which is preliminary data.</text>
</comment>
<proteinExistence type="predicted"/>
<dbReference type="InterPro" id="IPR011251">
    <property type="entry name" value="Luciferase-like_dom"/>
</dbReference>
<dbReference type="InterPro" id="IPR050564">
    <property type="entry name" value="F420-G6PD/mer"/>
</dbReference>
<keyword evidence="4" id="KW-1185">Reference proteome</keyword>
<dbReference type="InterPro" id="IPR019945">
    <property type="entry name" value="F420_G6P_DH-rel"/>
</dbReference>
<dbReference type="GO" id="GO:0016705">
    <property type="term" value="F:oxidoreductase activity, acting on paired donors, with incorporation or reduction of molecular oxygen"/>
    <property type="evidence" value="ECO:0007669"/>
    <property type="project" value="InterPro"/>
</dbReference>
<dbReference type="Gene3D" id="3.20.20.30">
    <property type="entry name" value="Luciferase-like domain"/>
    <property type="match status" value="1"/>
</dbReference>
<name>A0A2A2WRU3_9ACTN</name>
<protein>
    <submittedName>
        <fullName evidence="3">LLM class F420-dependent oxidoreductase</fullName>
    </submittedName>
</protein>